<evidence type="ECO:0000313" key="1">
    <source>
        <dbReference type="EMBL" id="RRT44704.1"/>
    </source>
</evidence>
<evidence type="ECO:0000313" key="2">
    <source>
        <dbReference type="Proteomes" id="UP000287651"/>
    </source>
</evidence>
<protein>
    <submittedName>
        <fullName evidence="1">Uncharacterized protein</fullName>
    </submittedName>
</protein>
<sequence length="94" mass="10482">MASPHTAICLAGCHPCRLPSRGRPPLLTALATDSHPCRRPGHELLPLQIAWSLVITPRGGLPIARRQFSYERCLRGRALQEPVEHFYVIQSPHT</sequence>
<dbReference type="Proteomes" id="UP000287651">
    <property type="component" value="Unassembled WGS sequence"/>
</dbReference>
<dbReference type="AlphaFoldDB" id="A0A426XZ15"/>
<reference evidence="1 2" key="1">
    <citation type="journal article" date="2014" name="Agronomy (Basel)">
        <title>A Draft Genome Sequence for Ensete ventricosum, the Drought-Tolerant Tree Against Hunger.</title>
        <authorList>
            <person name="Harrison J."/>
            <person name="Moore K.A."/>
            <person name="Paszkiewicz K."/>
            <person name="Jones T."/>
            <person name="Grant M."/>
            <person name="Ambacheew D."/>
            <person name="Muzemil S."/>
            <person name="Studholme D.J."/>
        </authorList>
    </citation>
    <scope>NUCLEOTIDE SEQUENCE [LARGE SCALE GENOMIC DNA]</scope>
</reference>
<dbReference type="EMBL" id="AMZH03016304">
    <property type="protein sequence ID" value="RRT44704.1"/>
    <property type="molecule type" value="Genomic_DNA"/>
</dbReference>
<proteinExistence type="predicted"/>
<name>A0A426XZ15_ENSVE</name>
<accession>A0A426XZ15</accession>
<comment type="caution">
    <text evidence="1">The sequence shown here is derived from an EMBL/GenBank/DDBJ whole genome shotgun (WGS) entry which is preliminary data.</text>
</comment>
<gene>
    <name evidence="1" type="ORF">B296_00030115</name>
</gene>
<organism evidence="1 2">
    <name type="scientific">Ensete ventricosum</name>
    <name type="common">Abyssinian banana</name>
    <name type="synonym">Musa ensete</name>
    <dbReference type="NCBI Taxonomy" id="4639"/>
    <lineage>
        <taxon>Eukaryota</taxon>
        <taxon>Viridiplantae</taxon>
        <taxon>Streptophyta</taxon>
        <taxon>Embryophyta</taxon>
        <taxon>Tracheophyta</taxon>
        <taxon>Spermatophyta</taxon>
        <taxon>Magnoliopsida</taxon>
        <taxon>Liliopsida</taxon>
        <taxon>Zingiberales</taxon>
        <taxon>Musaceae</taxon>
        <taxon>Ensete</taxon>
    </lineage>
</organism>